<evidence type="ECO:0000256" key="1">
    <source>
        <dbReference type="SAM" id="Phobius"/>
    </source>
</evidence>
<name>A0A9D4I697_DREPO</name>
<reference evidence="2" key="1">
    <citation type="journal article" date="2019" name="bioRxiv">
        <title>The Genome of the Zebra Mussel, Dreissena polymorpha: A Resource for Invasive Species Research.</title>
        <authorList>
            <person name="McCartney M.A."/>
            <person name="Auch B."/>
            <person name="Kono T."/>
            <person name="Mallez S."/>
            <person name="Zhang Y."/>
            <person name="Obille A."/>
            <person name="Becker A."/>
            <person name="Abrahante J.E."/>
            <person name="Garbe J."/>
            <person name="Badalamenti J.P."/>
            <person name="Herman A."/>
            <person name="Mangelson H."/>
            <person name="Liachko I."/>
            <person name="Sullivan S."/>
            <person name="Sone E.D."/>
            <person name="Koren S."/>
            <person name="Silverstein K.A.T."/>
            <person name="Beckman K.B."/>
            <person name="Gohl D.M."/>
        </authorList>
    </citation>
    <scope>NUCLEOTIDE SEQUENCE</scope>
    <source>
        <strain evidence="2">Duluth1</strain>
        <tissue evidence="2">Whole animal</tissue>
    </source>
</reference>
<dbReference type="InterPro" id="IPR001370">
    <property type="entry name" value="BIR_rpt"/>
</dbReference>
<dbReference type="Pfam" id="PF00653">
    <property type="entry name" value="BIR"/>
    <property type="match status" value="1"/>
</dbReference>
<feature type="transmembrane region" description="Helical" evidence="1">
    <location>
        <begin position="122"/>
        <end position="139"/>
    </location>
</feature>
<proteinExistence type="predicted"/>
<keyword evidence="1" id="KW-1133">Transmembrane helix</keyword>
<keyword evidence="3" id="KW-1185">Reference proteome</keyword>
<evidence type="ECO:0000313" key="2">
    <source>
        <dbReference type="EMBL" id="KAH3749800.1"/>
    </source>
</evidence>
<keyword evidence="1" id="KW-0812">Transmembrane</keyword>
<keyword evidence="1" id="KW-0472">Membrane</keyword>
<dbReference type="PROSITE" id="PS50143">
    <property type="entry name" value="BIR_REPEAT_2"/>
    <property type="match status" value="1"/>
</dbReference>
<accession>A0A9D4I697</accession>
<organism evidence="2 3">
    <name type="scientific">Dreissena polymorpha</name>
    <name type="common">Zebra mussel</name>
    <name type="synonym">Mytilus polymorpha</name>
    <dbReference type="NCBI Taxonomy" id="45954"/>
    <lineage>
        <taxon>Eukaryota</taxon>
        <taxon>Metazoa</taxon>
        <taxon>Spiralia</taxon>
        <taxon>Lophotrochozoa</taxon>
        <taxon>Mollusca</taxon>
        <taxon>Bivalvia</taxon>
        <taxon>Autobranchia</taxon>
        <taxon>Heteroconchia</taxon>
        <taxon>Euheterodonta</taxon>
        <taxon>Imparidentia</taxon>
        <taxon>Neoheterodontei</taxon>
        <taxon>Myida</taxon>
        <taxon>Dreissenoidea</taxon>
        <taxon>Dreissenidae</taxon>
        <taxon>Dreissena</taxon>
    </lineage>
</organism>
<sequence length="141" mass="16032">MAWPITARNETEIQMRFELFRFLTFMTFPLNANVSGLTLAGRGFFYTGIGVLVRCFSCHSNWQTDRVMFGNSMHEADCAFMLGTDTQNVPMHPHSGHDQQEANRNRLLSPIGHGSRYINDQMAGMLFPTIFALSLLQLLKK</sequence>
<dbReference type="SMART" id="SM00238">
    <property type="entry name" value="BIR"/>
    <property type="match status" value="1"/>
</dbReference>
<comment type="caution">
    <text evidence="2">The sequence shown here is derived from an EMBL/GenBank/DDBJ whole genome shotgun (WGS) entry which is preliminary data.</text>
</comment>
<dbReference type="AlphaFoldDB" id="A0A9D4I697"/>
<dbReference type="SUPFAM" id="SSF57924">
    <property type="entry name" value="Inhibitor of apoptosis (IAP) repeat"/>
    <property type="match status" value="1"/>
</dbReference>
<dbReference type="Proteomes" id="UP000828390">
    <property type="component" value="Unassembled WGS sequence"/>
</dbReference>
<dbReference type="Gene3D" id="1.10.1170.10">
    <property type="entry name" value="Inhibitor Of Apoptosis Protein (2mihbC-IAP-1), Chain A"/>
    <property type="match status" value="1"/>
</dbReference>
<gene>
    <name evidence="2" type="ORF">DPMN_184313</name>
</gene>
<dbReference type="EMBL" id="JAIWYP010000010">
    <property type="protein sequence ID" value="KAH3749800.1"/>
    <property type="molecule type" value="Genomic_DNA"/>
</dbReference>
<reference evidence="2" key="2">
    <citation type="submission" date="2020-11" db="EMBL/GenBank/DDBJ databases">
        <authorList>
            <person name="McCartney M.A."/>
            <person name="Auch B."/>
            <person name="Kono T."/>
            <person name="Mallez S."/>
            <person name="Becker A."/>
            <person name="Gohl D.M."/>
            <person name="Silverstein K.A.T."/>
            <person name="Koren S."/>
            <person name="Bechman K.B."/>
            <person name="Herman A."/>
            <person name="Abrahante J.E."/>
            <person name="Garbe J."/>
        </authorList>
    </citation>
    <scope>NUCLEOTIDE SEQUENCE</scope>
    <source>
        <strain evidence="2">Duluth1</strain>
        <tissue evidence="2">Whole animal</tissue>
    </source>
</reference>
<protein>
    <submittedName>
        <fullName evidence="2">Uncharacterized protein</fullName>
    </submittedName>
</protein>
<evidence type="ECO:0000313" key="3">
    <source>
        <dbReference type="Proteomes" id="UP000828390"/>
    </source>
</evidence>